<dbReference type="FunFam" id="2.10.70.10:FF:000013">
    <property type="entry name" value="Collagen, type I, alpha 1"/>
    <property type="match status" value="1"/>
</dbReference>
<protein>
    <recommendedName>
        <fullName evidence="2">VWFC domain-containing protein</fullName>
    </recommendedName>
</protein>
<evidence type="ECO:0000313" key="4">
    <source>
        <dbReference type="Proteomes" id="UP000694555"/>
    </source>
</evidence>
<reference evidence="3" key="2">
    <citation type="submission" date="2025-09" db="UniProtKB">
        <authorList>
            <consortium name="Ensembl"/>
        </authorList>
    </citation>
    <scope>IDENTIFICATION</scope>
</reference>
<dbReference type="PROSITE" id="PS50184">
    <property type="entry name" value="VWFC_2"/>
    <property type="match status" value="1"/>
</dbReference>
<sequence length="263" mass="27806">LLWFQTGSCIQDGLTYNDKDVWKPEPCQICVCDSGNILCDEVICEDTSDCPNAEIPFGECCPICPDTDGTVSSPSSPSRRRLVVPGEHRGWIPPRLGILPLGVGAAGWVRGWMGWWVTLGLPCTHPKPRDIPHLFLENPFSNHPSRLSPTGQGGYHPRRPPRLCQDPHPAGAHPPLLSPQGLPGPPGRDGIPGQPGLPGPPGPPGPPGLGGVSMGGSPVVQTPMGVPAPCSSPALSPACRTSLLKCLMATTRKPVAWPCPVPW</sequence>
<keyword evidence="4" id="KW-1185">Reference proteome</keyword>
<dbReference type="AlphaFoldDB" id="A0A8C0B9I7"/>
<dbReference type="Pfam" id="PF00093">
    <property type="entry name" value="VWC"/>
    <property type="match status" value="1"/>
</dbReference>
<dbReference type="SUPFAM" id="SSF57603">
    <property type="entry name" value="FnI-like domain"/>
    <property type="match status" value="1"/>
</dbReference>
<evidence type="ECO:0000256" key="1">
    <source>
        <dbReference type="SAM" id="MobiDB-lite"/>
    </source>
</evidence>
<reference evidence="3" key="1">
    <citation type="submission" date="2025-08" db="UniProtKB">
        <authorList>
            <consortium name="Ensembl"/>
        </authorList>
    </citation>
    <scope>IDENTIFICATION</scope>
</reference>
<dbReference type="PROSITE" id="PS01208">
    <property type="entry name" value="VWFC_1"/>
    <property type="match status" value="1"/>
</dbReference>
<evidence type="ECO:0000313" key="3">
    <source>
        <dbReference type="Ensembl" id="ENSBJAP00000013777.1"/>
    </source>
</evidence>
<feature type="region of interest" description="Disordered" evidence="1">
    <location>
        <begin position="142"/>
        <end position="220"/>
    </location>
</feature>
<dbReference type="Gene3D" id="2.10.70.10">
    <property type="entry name" value="Complement Module, domain 1"/>
    <property type="match status" value="1"/>
</dbReference>
<dbReference type="SMART" id="SM00214">
    <property type="entry name" value="VWC"/>
    <property type="match status" value="1"/>
</dbReference>
<proteinExistence type="predicted"/>
<evidence type="ECO:0000259" key="2">
    <source>
        <dbReference type="PROSITE" id="PS50184"/>
    </source>
</evidence>
<feature type="domain" description="VWFC" evidence="2">
    <location>
        <begin position="7"/>
        <end position="65"/>
    </location>
</feature>
<dbReference type="Ensembl" id="ENSBJAT00000014149.1">
    <property type="protein sequence ID" value="ENSBJAP00000013777.1"/>
    <property type="gene ID" value="ENSBJAG00000009177.1"/>
</dbReference>
<feature type="compositionally biased region" description="Pro residues" evidence="1">
    <location>
        <begin position="195"/>
        <end position="207"/>
    </location>
</feature>
<organism evidence="3 4">
    <name type="scientific">Buteo japonicus</name>
    <dbReference type="NCBI Taxonomy" id="224669"/>
    <lineage>
        <taxon>Eukaryota</taxon>
        <taxon>Metazoa</taxon>
        <taxon>Chordata</taxon>
        <taxon>Craniata</taxon>
        <taxon>Vertebrata</taxon>
        <taxon>Euteleostomi</taxon>
        <taxon>Archelosauria</taxon>
        <taxon>Archosauria</taxon>
        <taxon>Dinosauria</taxon>
        <taxon>Saurischia</taxon>
        <taxon>Theropoda</taxon>
        <taxon>Coelurosauria</taxon>
        <taxon>Aves</taxon>
        <taxon>Neognathae</taxon>
        <taxon>Neoaves</taxon>
        <taxon>Telluraves</taxon>
        <taxon>Accipitrimorphae</taxon>
        <taxon>Accipitriformes</taxon>
        <taxon>Accipitridae</taxon>
        <taxon>Accipitrinae</taxon>
        <taxon>Buteo</taxon>
    </lineage>
</organism>
<dbReference type="InterPro" id="IPR001007">
    <property type="entry name" value="VWF_dom"/>
</dbReference>
<accession>A0A8C0B9I7</accession>
<name>A0A8C0B9I7_9AVES</name>
<dbReference type="Proteomes" id="UP000694555">
    <property type="component" value="Unplaced"/>
</dbReference>